<dbReference type="AlphaFoldDB" id="A0AAQ3MUY1"/>
<sequence>MQDGICLVVFVIQHFSFYLPSLGVFQQQLNCIKVVVFYSNMKRSFSSGGFALNSEWSSREQRRHNMDPSFDRGTVERKGSLPPLNVTQLMVNIQKLKHNLNMAIGRGQVHGSKPILVEFIQKLLLQFQHFLYERNVTTH</sequence>
<protein>
    <submittedName>
        <fullName evidence="1">Uncharacterized protein</fullName>
    </submittedName>
</protein>
<keyword evidence="2" id="KW-1185">Reference proteome</keyword>
<evidence type="ECO:0000313" key="1">
    <source>
        <dbReference type="EMBL" id="WVY97625.1"/>
    </source>
</evidence>
<evidence type="ECO:0000313" key="2">
    <source>
        <dbReference type="Proteomes" id="UP001374535"/>
    </source>
</evidence>
<dbReference type="Proteomes" id="UP001374535">
    <property type="component" value="Chromosome 9"/>
</dbReference>
<dbReference type="EMBL" id="CP144692">
    <property type="protein sequence ID" value="WVY97625.1"/>
    <property type="molecule type" value="Genomic_DNA"/>
</dbReference>
<name>A0AAQ3MUY1_VIGMU</name>
<organism evidence="1 2">
    <name type="scientific">Vigna mungo</name>
    <name type="common">Black gram</name>
    <name type="synonym">Phaseolus mungo</name>
    <dbReference type="NCBI Taxonomy" id="3915"/>
    <lineage>
        <taxon>Eukaryota</taxon>
        <taxon>Viridiplantae</taxon>
        <taxon>Streptophyta</taxon>
        <taxon>Embryophyta</taxon>
        <taxon>Tracheophyta</taxon>
        <taxon>Spermatophyta</taxon>
        <taxon>Magnoliopsida</taxon>
        <taxon>eudicotyledons</taxon>
        <taxon>Gunneridae</taxon>
        <taxon>Pentapetalae</taxon>
        <taxon>rosids</taxon>
        <taxon>fabids</taxon>
        <taxon>Fabales</taxon>
        <taxon>Fabaceae</taxon>
        <taxon>Papilionoideae</taxon>
        <taxon>50 kb inversion clade</taxon>
        <taxon>NPAAA clade</taxon>
        <taxon>indigoferoid/millettioid clade</taxon>
        <taxon>Phaseoleae</taxon>
        <taxon>Vigna</taxon>
    </lineage>
</organism>
<accession>A0AAQ3MUY1</accession>
<gene>
    <name evidence="1" type="ORF">V8G54_029776</name>
</gene>
<reference evidence="1 2" key="1">
    <citation type="journal article" date="2023" name="Life. Sci Alliance">
        <title>Evolutionary insights into 3D genome organization and epigenetic landscape of Vigna mungo.</title>
        <authorList>
            <person name="Junaid A."/>
            <person name="Singh B."/>
            <person name="Bhatia S."/>
        </authorList>
    </citation>
    <scope>NUCLEOTIDE SEQUENCE [LARGE SCALE GENOMIC DNA]</scope>
    <source>
        <strain evidence="1">Urdbean</strain>
    </source>
</reference>
<proteinExistence type="predicted"/>